<dbReference type="Proteomes" id="UP000251075">
    <property type="component" value="Unassembled WGS sequence"/>
</dbReference>
<dbReference type="InterPro" id="IPR003798">
    <property type="entry name" value="DNA_recombination_RmuC"/>
</dbReference>
<keyword evidence="5" id="KW-0233">DNA recombination</keyword>
<evidence type="ECO:0000256" key="3">
    <source>
        <dbReference type="ARBA" id="ARBA00021840"/>
    </source>
</evidence>
<dbReference type="AlphaFoldDB" id="A0A364P0J0"/>
<proteinExistence type="inferred from homology"/>
<sequence>MIYSYISIALSALALVGVAVLLMRRGEDLSGQLERLERALRDEAARGRDEAASQARLGREEINALIRAFQDGALALSEKNHAELRILVEQKLAEFRADQATQGRNLREEVAGGLKTQGESLTNTLKERLETVAKTVAEQTRVVAEHLEKLRGENTAKLEQMRQTVDEKLQGTLEKRLGESFKLVSDRLEQVHKGLGEMQSLANGVGDLKRVLTNVKTRGTWGEVQLGNLLDQIFRPDQYMREANCKKGSLERVDYAIRLPGKGDHEPEVLLPIDSKFPNEDYERLQMAVERADPEAVEAAAKALETRVKQFARDIRDKYINPPTTTDFAILFLPTEGLYAEVLRRPGLMDMIQRDYKVVAAGPTTLGAILNAVQMGFKTMAIEKRSSEVWEILGAVKTEFGKYGDVLDKVQKKLQEASKTIDDVAVRKRAIDRQLRSVEAIPELGADALLALGGSVIEDTGEDEGL</sequence>
<name>A0A364P0J0_9PROT</name>
<organism evidence="6 7">
    <name type="scientific">Paramagnetospirillum kuznetsovii</name>
    <dbReference type="NCBI Taxonomy" id="2053833"/>
    <lineage>
        <taxon>Bacteria</taxon>
        <taxon>Pseudomonadati</taxon>
        <taxon>Pseudomonadota</taxon>
        <taxon>Alphaproteobacteria</taxon>
        <taxon>Rhodospirillales</taxon>
        <taxon>Magnetospirillaceae</taxon>
        <taxon>Paramagnetospirillum</taxon>
    </lineage>
</organism>
<dbReference type="EMBL" id="PGTO01000003">
    <property type="protein sequence ID" value="RAU22869.1"/>
    <property type="molecule type" value="Genomic_DNA"/>
</dbReference>
<dbReference type="OrthoDB" id="370725at2"/>
<reference evidence="6 7" key="1">
    <citation type="submission" date="2017-11" db="EMBL/GenBank/DDBJ databases">
        <title>Draft genome sequence of magnetotactic bacterium Magnetospirillum kuznetsovii LBB-42.</title>
        <authorList>
            <person name="Grouzdev D.S."/>
            <person name="Rysina M.S."/>
            <person name="Baslerov R.V."/>
            <person name="Koziaeva V."/>
        </authorList>
    </citation>
    <scope>NUCLEOTIDE SEQUENCE [LARGE SCALE GENOMIC DNA]</scope>
    <source>
        <strain evidence="6 7">LBB-42</strain>
    </source>
</reference>
<comment type="function">
    <text evidence="1">Involved in DNA recombination.</text>
</comment>
<dbReference type="PANTHER" id="PTHR30563:SF0">
    <property type="entry name" value="DNA RECOMBINATION PROTEIN RMUC"/>
    <property type="match status" value="1"/>
</dbReference>
<comment type="caution">
    <text evidence="6">The sequence shown here is derived from an EMBL/GenBank/DDBJ whole genome shotgun (WGS) entry which is preliminary data.</text>
</comment>
<protein>
    <recommendedName>
        <fullName evidence="3">DNA recombination protein RmuC homolog</fullName>
    </recommendedName>
</protein>
<evidence type="ECO:0000256" key="5">
    <source>
        <dbReference type="ARBA" id="ARBA00023172"/>
    </source>
</evidence>
<dbReference type="PANTHER" id="PTHR30563">
    <property type="entry name" value="DNA RECOMBINATION PROTEIN RMUC"/>
    <property type="match status" value="1"/>
</dbReference>
<evidence type="ECO:0000256" key="2">
    <source>
        <dbReference type="ARBA" id="ARBA00009840"/>
    </source>
</evidence>
<gene>
    <name evidence="6" type="ORF">CU669_05660</name>
</gene>
<evidence type="ECO:0000313" key="7">
    <source>
        <dbReference type="Proteomes" id="UP000251075"/>
    </source>
</evidence>
<dbReference type="RefSeq" id="WP_112142852.1">
    <property type="nucleotide sequence ID" value="NZ_PGTO01000003.1"/>
</dbReference>
<evidence type="ECO:0000313" key="6">
    <source>
        <dbReference type="EMBL" id="RAU22869.1"/>
    </source>
</evidence>
<dbReference type="Pfam" id="PF02646">
    <property type="entry name" value="RmuC"/>
    <property type="match status" value="1"/>
</dbReference>
<dbReference type="GO" id="GO:0006310">
    <property type="term" value="P:DNA recombination"/>
    <property type="evidence" value="ECO:0007669"/>
    <property type="project" value="UniProtKB-KW"/>
</dbReference>
<evidence type="ECO:0000256" key="1">
    <source>
        <dbReference type="ARBA" id="ARBA00003416"/>
    </source>
</evidence>
<accession>A0A364P0J0</accession>
<keyword evidence="7" id="KW-1185">Reference proteome</keyword>
<keyword evidence="4" id="KW-0175">Coiled coil</keyword>
<evidence type="ECO:0000256" key="4">
    <source>
        <dbReference type="ARBA" id="ARBA00023054"/>
    </source>
</evidence>
<comment type="similarity">
    <text evidence="2">Belongs to the RmuC family.</text>
</comment>